<keyword evidence="7" id="KW-1185">Reference proteome</keyword>
<dbReference type="InterPro" id="IPR053876">
    <property type="entry name" value="Phage_int_M"/>
</dbReference>
<dbReference type="InterPro" id="IPR050808">
    <property type="entry name" value="Phage_Integrase"/>
</dbReference>
<name>A0A3Q9JHQ0_9GAMM</name>
<dbReference type="GO" id="GO:0006310">
    <property type="term" value="P:DNA recombination"/>
    <property type="evidence" value="ECO:0007669"/>
    <property type="project" value="UniProtKB-KW"/>
</dbReference>
<dbReference type="PROSITE" id="PS51898">
    <property type="entry name" value="TYR_RECOMBINASE"/>
    <property type="match status" value="1"/>
</dbReference>
<keyword evidence="4" id="KW-0233">DNA recombination</keyword>
<organism evidence="6 7">
    <name type="scientific">Entomomonas moraniae</name>
    <dbReference type="NCBI Taxonomy" id="2213226"/>
    <lineage>
        <taxon>Bacteria</taxon>
        <taxon>Pseudomonadati</taxon>
        <taxon>Pseudomonadota</taxon>
        <taxon>Gammaproteobacteria</taxon>
        <taxon>Pseudomonadales</taxon>
        <taxon>Pseudomonadaceae</taxon>
        <taxon>Entomomonas</taxon>
    </lineage>
</organism>
<dbReference type="Pfam" id="PF00589">
    <property type="entry name" value="Phage_integrase"/>
    <property type="match status" value="1"/>
</dbReference>
<proteinExistence type="inferred from homology"/>
<evidence type="ECO:0000256" key="2">
    <source>
        <dbReference type="ARBA" id="ARBA00022908"/>
    </source>
</evidence>
<dbReference type="InterPro" id="IPR002104">
    <property type="entry name" value="Integrase_catalytic"/>
</dbReference>
<gene>
    <name evidence="6" type="ORF">DM558_02625</name>
</gene>
<dbReference type="KEGG" id="emo:DM558_02625"/>
<reference evidence="7" key="1">
    <citation type="submission" date="2018-06" db="EMBL/GenBank/DDBJ databases">
        <title>Complete genome of Pseudomonas insecticola strain QZS01.</title>
        <authorList>
            <person name="Wang J."/>
            <person name="Su Q."/>
        </authorList>
    </citation>
    <scope>NUCLEOTIDE SEQUENCE [LARGE SCALE GENOMIC DNA]</scope>
    <source>
        <strain evidence="7">QZS01</strain>
    </source>
</reference>
<dbReference type="AlphaFoldDB" id="A0A3Q9JHQ0"/>
<dbReference type="Gene3D" id="1.10.150.130">
    <property type="match status" value="1"/>
</dbReference>
<dbReference type="Gene3D" id="3.30.160.390">
    <property type="entry name" value="Integrase, DNA-binding domain"/>
    <property type="match status" value="1"/>
</dbReference>
<dbReference type="Gene3D" id="1.10.443.10">
    <property type="entry name" value="Intergrase catalytic core"/>
    <property type="match status" value="1"/>
</dbReference>
<dbReference type="PANTHER" id="PTHR30629:SF2">
    <property type="entry name" value="PROPHAGE INTEGRASE INTS-RELATED"/>
    <property type="match status" value="1"/>
</dbReference>
<dbReference type="GO" id="GO:0015074">
    <property type="term" value="P:DNA integration"/>
    <property type="evidence" value="ECO:0007669"/>
    <property type="project" value="UniProtKB-KW"/>
</dbReference>
<accession>A0A3Q9JHQ0</accession>
<keyword evidence="3" id="KW-0238">DNA-binding</keyword>
<evidence type="ECO:0000256" key="4">
    <source>
        <dbReference type="ARBA" id="ARBA00023172"/>
    </source>
</evidence>
<evidence type="ECO:0000256" key="1">
    <source>
        <dbReference type="ARBA" id="ARBA00008857"/>
    </source>
</evidence>
<evidence type="ECO:0000256" key="3">
    <source>
        <dbReference type="ARBA" id="ARBA00023125"/>
    </source>
</evidence>
<dbReference type="SUPFAM" id="SSF56349">
    <property type="entry name" value="DNA breaking-rejoining enzymes"/>
    <property type="match status" value="1"/>
</dbReference>
<dbReference type="GO" id="GO:0003677">
    <property type="term" value="F:DNA binding"/>
    <property type="evidence" value="ECO:0007669"/>
    <property type="project" value="UniProtKB-KW"/>
</dbReference>
<sequence length="439" mass="50887">MMAITDKQMSSKAENKDKWFSETAIWGHGSLVGRITVSGERLFYFRYCNSQGTRITYPIGTYGREGREGYMTLAQASMYAKELAGLHKTGIRDIREHIESEQARKRVEQDLQLIQLQQEQAQKAARITVTTLFEHWLKVDLINRKDQGAEIKRMFHKDVLPLIGEMVVEDIKKGDITHVVDQILSRGVNRMAKLILSLMRQMFRFAVDRDIIEYDPTASIRKAKIGGRSTERDRILDDQEIKALAKQLPNAGLIPPTQLAVWICLTTCCRIGELLQAKWQDINWQEKIWTIPAEHSKNGKPHTIFLSNLALNYFKQLHQLKNHSTWCYPNRTQDSHVSTKTITKQISDRQRPEGQAIWSCRSQQPQALTLQGGKWTPHDLRRTGATIMTKLGVLPEVAERCLNHTEENKVKRVYQRHNYHKEMKEAWEELGKYIERLIE</sequence>
<evidence type="ECO:0000313" key="7">
    <source>
        <dbReference type="Proteomes" id="UP000273143"/>
    </source>
</evidence>
<dbReference type="PANTHER" id="PTHR30629">
    <property type="entry name" value="PROPHAGE INTEGRASE"/>
    <property type="match status" value="1"/>
</dbReference>
<dbReference type="InterPro" id="IPR010998">
    <property type="entry name" value="Integrase_recombinase_N"/>
</dbReference>
<comment type="similarity">
    <text evidence="1">Belongs to the 'phage' integrase family.</text>
</comment>
<dbReference type="InterPro" id="IPR013762">
    <property type="entry name" value="Integrase-like_cat_sf"/>
</dbReference>
<dbReference type="InterPro" id="IPR011010">
    <property type="entry name" value="DNA_brk_join_enz"/>
</dbReference>
<feature type="domain" description="Tyr recombinase" evidence="5">
    <location>
        <begin position="231"/>
        <end position="428"/>
    </location>
</feature>
<evidence type="ECO:0000313" key="6">
    <source>
        <dbReference type="EMBL" id="AZS49742.1"/>
    </source>
</evidence>
<keyword evidence="2" id="KW-0229">DNA integration</keyword>
<dbReference type="InterPro" id="IPR038488">
    <property type="entry name" value="Integrase_DNA-bd_sf"/>
</dbReference>
<dbReference type="Proteomes" id="UP000273143">
    <property type="component" value="Chromosome"/>
</dbReference>
<evidence type="ECO:0000259" key="5">
    <source>
        <dbReference type="PROSITE" id="PS51898"/>
    </source>
</evidence>
<protein>
    <submittedName>
        <fullName evidence="6">Site-specific integrase</fullName>
    </submittedName>
</protein>
<dbReference type="EMBL" id="CP029822">
    <property type="protein sequence ID" value="AZS49742.1"/>
    <property type="molecule type" value="Genomic_DNA"/>
</dbReference>
<dbReference type="Pfam" id="PF22022">
    <property type="entry name" value="Phage_int_M"/>
    <property type="match status" value="1"/>
</dbReference>
<dbReference type="CDD" id="cd00801">
    <property type="entry name" value="INT_P4_C"/>
    <property type="match status" value="1"/>
</dbReference>